<dbReference type="AlphaFoldDB" id="A0A839F557"/>
<dbReference type="PROSITE" id="PS51186">
    <property type="entry name" value="GNAT"/>
    <property type="match status" value="1"/>
</dbReference>
<reference evidence="2 3" key="1">
    <citation type="submission" date="2020-07" db="EMBL/GenBank/DDBJ databases">
        <title>Genomic Encyclopedia of Type Strains, Phase IV (KMG-V): Genome sequencing to study the core and pangenomes of soil and plant-associated prokaryotes.</title>
        <authorList>
            <person name="Whitman W."/>
        </authorList>
    </citation>
    <scope>NUCLEOTIDE SEQUENCE [LARGE SCALE GENOMIC DNA]</scope>
    <source>
        <strain evidence="2 3">RH2WT43</strain>
    </source>
</reference>
<dbReference type="RefSeq" id="WP_182532726.1">
    <property type="nucleotide sequence ID" value="NZ_JACGXL010000007.1"/>
</dbReference>
<evidence type="ECO:0000259" key="1">
    <source>
        <dbReference type="PROSITE" id="PS51186"/>
    </source>
</evidence>
<dbReference type="PANTHER" id="PTHR43441">
    <property type="entry name" value="RIBOSOMAL-PROTEIN-SERINE ACETYLTRANSFERASE"/>
    <property type="match status" value="1"/>
</dbReference>
<proteinExistence type="predicted"/>
<gene>
    <name evidence="2" type="ORF">FHW12_003942</name>
</gene>
<dbReference type="InterPro" id="IPR051908">
    <property type="entry name" value="Ribosomal_N-acetyltransferase"/>
</dbReference>
<dbReference type="GO" id="GO:0008999">
    <property type="term" value="F:protein-N-terminal-alanine acetyltransferase activity"/>
    <property type="evidence" value="ECO:0007669"/>
    <property type="project" value="TreeGrafter"/>
</dbReference>
<evidence type="ECO:0000313" key="3">
    <source>
        <dbReference type="Proteomes" id="UP000550401"/>
    </source>
</evidence>
<dbReference type="Proteomes" id="UP000550401">
    <property type="component" value="Unassembled WGS sequence"/>
</dbReference>
<keyword evidence="2" id="KW-0808">Transferase</keyword>
<dbReference type="PANTHER" id="PTHR43441:SF11">
    <property type="entry name" value="RIBOSOMAL-PROTEIN-SERINE ACETYLTRANSFERASE"/>
    <property type="match status" value="1"/>
</dbReference>
<organism evidence="2 3">
    <name type="scientific">Dokdonella fugitiva</name>
    <dbReference type="NCBI Taxonomy" id="328517"/>
    <lineage>
        <taxon>Bacteria</taxon>
        <taxon>Pseudomonadati</taxon>
        <taxon>Pseudomonadota</taxon>
        <taxon>Gammaproteobacteria</taxon>
        <taxon>Lysobacterales</taxon>
        <taxon>Rhodanobacteraceae</taxon>
        <taxon>Dokdonella</taxon>
    </lineage>
</organism>
<dbReference type="Pfam" id="PF13302">
    <property type="entry name" value="Acetyltransf_3"/>
    <property type="match status" value="1"/>
</dbReference>
<dbReference type="GO" id="GO:1990189">
    <property type="term" value="F:protein N-terminal-serine acetyltransferase activity"/>
    <property type="evidence" value="ECO:0007669"/>
    <property type="project" value="TreeGrafter"/>
</dbReference>
<name>A0A839F557_9GAMM</name>
<feature type="domain" description="N-acetyltransferase" evidence="1">
    <location>
        <begin position="16"/>
        <end position="182"/>
    </location>
</feature>
<comment type="caution">
    <text evidence="2">The sequence shown here is derived from an EMBL/GenBank/DDBJ whole genome shotgun (WGS) entry which is preliminary data.</text>
</comment>
<dbReference type="InterPro" id="IPR000182">
    <property type="entry name" value="GNAT_dom"/>
</dbReference>
<dbReference type="SUPFAM" id="SSF55729">
    <property type="entry name" value="Acyl-CoA N-acyltransferases (Nat)"/>
    <property type="match status" value="1"/>
</dbReference>
<evidence type="ECO:0000313" key="2">
    <source>
        <dbReference type="EMBL" id="MBA8889696.1"/>
    </source>
</evidence>
<keyword evidence="3" id="KW-1185">Reference proteome</keyword>
<dbReference type="InterPro" id="IPR016181">
    <property type="entry name" value="Acyl_CoA_acyltransferase"/>
</dbReference>
<dbReference type="GO" id="GO:0005737">
    <property type="term" value="C:cytoplasm"/>
    <property type="evidence" value="ECO:0007669"/>
    <property type="project" value="TreeGrafter"/>
</dbReference>
<dbReference type="Gene3D" id="3.40.630.30">
    <property type="match status" value="1"/>
</dbReference>
<accession>A0A839F557</accession>
<sequence length="188" mass="21340">MDATETPIPHLADARVRLRALAPRDADGLFALHSDAQVMRYWSFPAWTERAQAVEHIERMQRDRNLREFYPWVATLPGDDVLVGTCSLFGVDREHKRGVISYALRPSLWGRGLAGAMLQLALGHAFDSLGLERIEADIDPDNTASCRLVERAGFVREGYLRERWRVGGGVQDTALYGLLRREWRRNPA</sequence>
<dbReference type="EMBL" id="JACGXL010000007">
    <property type="protein sequence ID" value="MBA8889696.1"/>
    <property type="molecule type" value="Genomic_DNA"/>
</dbReference>
<protein>
    <submittedName>
        <fullName evidence="2">RimJ/RimL family protein N-acetyltransferase</fullName>
    </submittedName>
</protein>